<dbReference type="Pfam" id="PF13572">
    <property type="entry name" value="DUF4134"/>
    <property type="match status" value="1"/>
</dbReference>
<feature type="signal peptide" evidence="2">
    <location>
        <begin position="1"/>
        <end position="21"/>
    </location>
</feature>
<dbReference type="Proteomes" id="UP000480178">
    <property type="component" value="Chromosome"/>
</dbReference>
<evidence type="ECO:0000256" key="1">
    <source>
        <dbReference type="SAM" id="Phobius"/>
    </source>
</evidence>
<keyword evidence="1" id="KW-0472">Membrane</keyword>
<reference evidence="3 4" key="1">
    <citation type="submission" date="2020-01" db="EMBL/GenBank/DDBJ databases">
        <authorList>
            <person name="Kim M.K."/>
        </authorList>
    </citation>
    <scope>NUCLEOTIDE SEQUENCE [LARGE SCALE GENOMIC DNA]</scope>
    <source>
        <strain evidence="3 4">172606-1</strain>
    </source>
</reference>
<feature type="transmembrane region" description="Helical" evidence="1">
    <location>
        <begin position="45"/>
        <end position="62"/>
    </location>
</feature>
<evidence type="ECO:0000313" key="4">
    <source>
        <dbReference type="Proteomes" id="UP000480178"/>
    </source>
</evidence>
<proteinExistence type="predicted"/>
<name>A0A6C0GCI7_9BACT</name>
<dbReference type="EMBL" id="CP048222">
    <property type="protein sequence ID" value="QHT65390.1"/>
    <property type="molecule type" value="Genomic_DNA"/>
</dbReference>
<keyword evidence="4" id="KW-1185">Reference proteome</keyword>
<gene>
    <name evidence="3" type="ORF">GXP67_01215</name>
</gene>
<feature type="transmembrane region" description="Helical" evidence="1">
    <location>
        <begin position="83"/>
        <end position="103"/>
    </location>
</feature>
<dbReference type="InterPro" id="IPR025408">
    <property type="entry name" value="DUF4134"/>
</dbReference>
<dbReference type="KEGG" id="rhoz:GXP67_01215"/>
<dbReference type="RefSeq" id="WP_162441477.1">
    <property type="nucleotide sequence ID" value="NZ_CP048222.1"/>
</dbReference>
<feature type="chain" id="PRO_5025538387" evidence="2">
    <location>
        <begin position="22"/>
        <end position="104"/>
    </location>
</feature>
<accession>A0A6C0GCI7</accession>
<dbReference type="AlphaFoldDB" id="A0A6C0GCI7"/>
<keyword evidence="1" id="KW-0812">Transmembrane</keyword>
<protein>
    <submittedName>
        <fullName evidence="3">DUF4134 domain-containing protein</fullName>
    </submittedName>
</protein>
<organism evidence="3 4">
    <name type="scientific">Rhodocytophaga rosea</name>
    <dbReference type="NCBI Taxonomy" id="2704465"/>
    <lineage>
        <taxon>Bacteria</taxon>
        <taxon>Pseudomonadati</taxon>
        <taxon>Bacteroidota</taxon>
        <taxon>Cytophagia</taxon>
        <taxon>Cytophagales</taxon>
        <taxon>Rhodocytophagaceae</taxon>
        <taxon>Rhodocytophaga</taxon>
    </lineage>
</organism>
<sequence length="104" mass="11452">MKKRFLLVTAMFILCVVTLQAQDEIEVLKNQIASTNTSMRSTYIMIRNLIYVICGIIGLSILPGKYQKMQSGDPDAGKSMLNWGGALVFVAVGAYVLQLIFFAG</sequence>
<evidence type="ECO:0000313" key="3">
    <source>
        <dbReference type="EMBL" id="QHT65390.1"/>
    </source>
</evidence>
<evidence type="ECO:0000256" key="2">
    <source>
        <dbReference type="SAM" id="SignalP"/>
    </source>
</evidence>
<keyword evidence="2" id="KW-0732">Signal</keyword>
<keyword evidence="1" id="KW-1133">Transmembrane helix</keyword>